<keyword evidence="1" id="KW-0812">Transmembrane</keyword>
<accession>A0ABS8MSV9</accession>
<proteinExistence type="predicted"/>
<reference evidence="2" key="1">
    <citation type="submission" date="2021-11" db="EMBL/GenBank/DDBJ databases">
        <title>Description of novel Flavobacterium species.</title>
        <authorList>
            <person name="Saticioglu I.B."/>
            <person name="Ay H."/>
            <person name="Altun S."/>
            <person name="Duman M."/>
        </authorList>
    </citation>
    <scope>NUCLEOTIDE SEQUENCE</scope>
    <source>
        <strain evidence="2">F-65</strain>
    </source>
</reference>
<feature type="transmembrane region" description="Helical" evidence="1">
    <location>
        <begin position="86"/>
        <end position="107"/>
    </location>
</feature>
<sequence length="110" mass="12434">MKALQKMNTLALAIPLIIAITYPVFKEGAIIFALLSTMLTGLIQFSIGVKMLVDNPKDRYIQIYISAVILFFALWLFNGLIGYNNFMSYVLVPVPLILAIYLSILIYKEQ</sequence>
<evidence type="ECO:0008006" key="4">
    <source>
        <dbReference type="Google" id="ProtNLM"/>
    </source>
</evidence>
<name>A0ABS8MSV9_9FLAO</name>
<evidence type="ECO:0000313" key="3">
    <source>
        <dbReference type="Proteomes" id="UP001430919"/>
    </source>
</evidence>
<feature type="transmembrane region" description="Helical" evidence="1">
    <location>
        <begin position="7"/>
        <end position="25"/>
    </location>
</feature>
<feature type="transmembrane region" description="Helical" evidence="1">
    <location>
        <begin position="31"/>
        <end position="49"/>
    </location>
</feature>
<evidence type="ECO:0000313" key="2">
    <source>
        <dbReference type="EMBL" id="MCC9071829.1"/>
    </source>
</evidence>
<protein>
    <recommendedName>
        <fullName evidence="4">SPW repeat-containing protein</fullName>
    </recommendedName>
</protein>
<keyword evidence="1" id="KW-0472">Membrane</keyword>
<organism evidence="2 3">
    <name type="scientific">Flavobacterium pisciphilum</name>
    <dbReference type="NCBI Taxonomy" id="2893755"/>
    <lineage>
        <taxon>Bacteria</taxon>
        <taxon>Pseudomonadati</taxon>
        <taxon>Bacteroidota</taxon>
        <taxon>Flavobacteriia</taxon>
        <taxon>Flavobacteriales</taxon>
        <taxon>Flavobacteriaceae</taxon>
        <taxon>Flavobacterium</taxon>
    </lineage>
</organism>
<feature type="transmembrane region" description="Helical" evidence="1">
    <location>
        <begin position="61"/>
        <end position="80"/>
    </location>
</feature>
<dbReference type="EMBL" id="JAJJMO010000001">
    <property type="protein sequence ID" value="MCC9071829.1"/>
    <property type="molecule type" value="Genomic_DNA"/>
</dbReference>
<keyword evidence="1" id="KW-1133">Transmembrane helix</keyword>
<gene>
    <name evidence="2" type="ORF">LNQ49_09575</name>
</gene>
<dbReference type="Proteomes" id="UP001430919">
    <property type="component" value="Unassembled WGS sequence"/>
</dbReference>
<comment type="caution">
    <text evidence="2">The sequence shown here is derived from an EMBL/GenBank/DDBJ whole genome shotgun (WGS) entry which is preliminary data.</text>
</comment>
<evidence type="ECO:0000256" key="1">
    <source>
        <dbReference type="SAM" id="Phobius"/>
    </source>
</evidence>
<keyword evidence="3" id="KW-1185">Reference proteome</keyword>
<dbReference type="RefSeq" id="WP_229988543.1">
    <property type="nucleotide sequence ID" value="NZ_JAJJMO010000001.1"/>
</dbReference>